<dbReference type="PRINTS" id="PR00313">
    <property type="entry name" value="CABNDNGRPT"/>
</dbReference>
<dbReference type="EMBL" id="JAHVJA010000033">
    <property type="protein sequence ID" value="MBY6142366.1"/>
    <property type="molecule type" value="Genomic_DNA"/>
</dbReference>
<dbReference type="InterPro" id="IPR018511">
    <property type="entry name" value="Hemolysin-typ_Ca-bd_CS"/>
</dbReference>
<comment type="subcellular location">
    <subcellularLocation>
        <location evidence="1">Secreted</location>
    </subcellularLocation>
</comment>
<dbReference type="RefSeq" id="WP_222510257.1">
    <property type="nucleotide sequence ID" value="NZ_JAHVJA010000033.1"/>
</dbReference>
<protein>
    <submittedName>
        <fullName evidence="3">Calcium-binding protein</fullName>
    </submittedName>
</protein>
<dbReference type="Gene3D" id="3.20.20.80">
    <property type="entry name" value="Glycosidases"/>
    <property type="match status" value="1"/>
</dbReference>
<dbReference type="InterPro" id="IPR050557">
    <property type="entry name" value="RTX_toxin/Mannuronan_C5-epim"/>
</dbReference>
<keyword evidence="2" id="KW-0964">Secreted</keyword>
<name>A0ABS7NMD0_9RHOB</name>
<dbReference type="PANTHER" id="PTHR38340">
    <property type="entry name" value="S-LAYER PROTEIN"/>
    <property type="match status" value="1"/>
</dbReference>
<dbReference type="InterPro" id="IPR011049">
    <property type="entry name" value="Serralysin-like_metalloprot_C"/>
</dbReference>
<comment type="caution">
    <text evidence="3">The sequence shown here is derived from an EMBL/GenBank/DDBJ whole genome shotgun (WGS) entry which is preliminary data.</text>
</comment>
<dbReference type="Proteomes" id="UP000766629">
    <property type="component" value="Unassembled WGS sequence"/>
</dbReference>
<dbReference type="SUPFAM" id="SSF51120">
    <property type="entry name" value="beta-Roll"/>
    <property type="match status" value="2"/>
</dbReference>
<dbReference type="InterPro" id="IPR017853">
    <property type="entry name" value="GH"/>
</dbReference>
<sequence>MPTFHLENSDARSFQVSDDMFGANIIADSNEVTGVPNEHFQEAVSQLGISRLRYPAGKAEGENITELNHQNFGVNKLDEDLRSYLDYIKKSSTETTLVVPALDARANDGDLQEWSSLVLEYMDGAEHLIKAFEIGNEYWGTVGENVYGNNASDIIESLQESLNSDATEYKPGIWIQTANPVGGASNYKGDSSGTVSDFDAVRALNTWLVEKRPSDWGFDQSASQYFHSLSSFERKIIKANLEILEQLDSDHDISNGFQSASEGMVVDGIVAHYYYNKSYDEFGGSYDAWQNNYLNHRFSVWEAMLPQNVEIQITEWNVRARNAEEAGLKAAGVIQEQFQNMVELGVNGADFWGVRHNMPNSVAGDYRDQNPVSLSPAGIMFQFMSENLNGTGHKAMRALSVSGFDSAVAEVNVYASDYKTVIYVTSRSKNFNEEICLNINNIATGAWEWSGRKVGVDPSSSNGLSEHWAYDDEGDEIIRTRVPKRIISEEERDALRDRLGQDIADRYISVDSDGNYRTYLPHSNGIIPKISNPNSMSDFYFATESDVRGMVTTLPQSQLGKRTDGLKLNLDPFEFAEITVSTTQSITGTRSNDFLAGAWGRDVIAGYGGNDEVLGKGGSDKLFGGRGSDTIFGGNGDDKILGGIETDKLFGGHGIDTLYGGRGDDKLYGGDDTDMLFGGLGSDTLFGGSGDDKLYGDDDTDLLFGGSGSDTLYGGRGADKLLGGIETDKLFGGPGADILNGGGGDDKLYGGDDKDKLFGGRGSDTLYGGEGDDKLFGGTEIDKLHGGSGADTLFGESGHDRLVGGGGNDLLRGGGGKDILVGGSGEDVFVFEEGDLCSFDVNKRQELDKIMDFTVGEDKIRLDMDGVEGLRDLRMWRDITNDQFVIKISGSDERILLDGDFSWIEMYSASNFDFL</sequence>
<dbReference type="PANTHER" id="PTHR38340:SF1">
    <property type="entry name" value="S-LAYER PROTEIN"/>
    <property type="match status" value="1"/>
</dbReference>
<dbReference type="SUPFAM" id="SSF51445">
    <property type="entry name" value="(Trans)glycosidases"/>
    <property type="match status" value="1"/>
</dbReference>
<evidence type="ECO:0000313" key="4">
    <source>
        <dbReference type="Proteomes" id="UP000766629"/>
    </source>
</evidence>
<evidence type="ECO:0000256" key="2">
    <source>
        <dbReference type="ARBA" id="ARBA00022525"/>
    </source>
</evidence>
<dbReference type="PROSITE" id="PS00330">
    <property type="entry name" value="HEMOLYSIN_CALCIUM"/>
    <property type="match status" value="7"/>
</dbReference>
<accession>A0ABS7NMD0</accession>
<keyword evidence="4" id="KW-1185">Reference proteome</keyword>
<gene>
    <name evidence="3" type="ORF">KUV26_23365</name>
</gene>
<dbReference type="Pfam" id="PF00353">
    <property type="entry name" value="HemolysinCabind"/>
    <property type="match status" value="5"/>
</dbReference>
<organism evidence="3 4">
    <name type="scientific">Leisingera daeponensis</name>
    <dbReference type="NCBI Taxonomy" id="405746"/>
    <lineage>
        <taxon>Bacteria</taxon>
        <taxon>Pseudomonadati</taxon>
        <taxon>Pseudomonadota</taxon>
        <taxon>Alphaproteobacteria</taxon>
        <taxon>Rhodobacterales</taxon>
        <taxon>Roseobacteraceae</taxon>
        <taxon>Leisingera</taxon>
    </lineage>
</organism>
<evidence type="ECO:0000313" key="3">
    <source>
        <dbReference type="EMBL" id="MBY6142366.1"/>
    </source>
</evidence>
<dbReference type="Gene3D" id="2.150.10.10">
    <property type="entry name" value="Serralysin-like metalloprotease, C-terminal"/>
    <property type="match status" value="4"/>
</dbReference>
<evidence type="ECO:0000256" key="1">
    <source>
        <dbReference type="ARBA" id="ARBA00004613"/>
    </source>
</evidence>
<reference evidence="3 4" key="1">
    <citation type="submission" date="2021-06" db="EMBL/GenBank/DDBJ databases">
        <title>50 bacteria genomes isolated from Dapeng, Shenzhen, China.</title>
        <authorList>
            <person name="Zheng W."/>
            <person name="Yu S."/>
            <person name="Huang Y."/>
        </authorList>
    </citation>
    <scope>NUCLEOTIDE SEQUENCE [LARGE SCALE GENOMIC DNA]</scope>
    <source>
        <strain evidence="3 4">DP1N14-2</strain>
    </source>
</reference>
<dbReference type="InterPro" id="IPR001343">
    <property type="entry name" value="Hemolysn_Ca-bd"/>
</dbReference>
<proteinExistence type="predicted"/>